<keyword evidence="7" id="KW-0560">Oxidoreductase</keyword>
<dbReference type="GO" id="GO:0003857">
    <property type="term" value="F:(3S)-3-hydroxyacyl-CoA dehydrogenase (NAD+) activity"/>
    <property type="evidence" value="ECO:0007669"/>
    <property type="project" value="UniProtKB-EC"/>
</dbReference>
<dbReference type="SUPFAM" id="SSF52096">
    <property type="entry name" value="ClpP/crotonase"/>
    <property type="match status" value="1"/>
</dbReference>
<keyword evidence="6" id="KW-0442">Lipid degradation</keyword>
<dbReference type="Gene3D" id="3.40.50.720">
    <property type="entry name" value="NAD(P)-binding Rossmann-like Domain"/>
    <property type="match status" value="1"/>
</dbReference>
<dbReference type="Pfam" id="PF02737">
    <property type="entry name" value="3HCDH_N"/>
    <property type="match status" value="1"/>
</dbReference>
<keyword evidence="8" id="KW-0520">NAD</keyword>
<evidence type="ECO:0000256" key="1">
    <source>
        <dbReference type="ARBA" id="ARBA00004275"/>
    </source>
</evidence>
<dbReference type="SUPFAM" id="SSF48179">
    <property type="entry name" value="6-phosphogluconate dehydrogenase C-terminal domain-like"/>
    <property type="match status" value="2"/>
</dbReference>
<dbReference type="SUPFAM" id="SSF51735">
    <property type="entry name" value="NAD(P)-binding Rossmann-fold domains"/>
    <property type="match status" value="1"/>
</dbReference>
<evidence type="ECO:0000313" key="19">
    <source>
        <dbReference type="Proteomes" id="UP000294881"/>
    </source>
</evidence>
<evidence type="ECO:0000256" key="13">
    <source>
        <dbReference type="ARBA" id="ARBA00023268"/>
    </source>
</evidence>
<feature type="domain" description="3-hydroxyacyl-CoA dehydrogenase C-terminal" evidence="16">
    <location>
        <begin position="602"/>
        <end position="687"/>
    </location>
</feature>
<dbReference type="CDD" id="cd06558">
    <property type="entry name" value="crotonase-like"/>
    <property type="match status" value="1"/>
</dbReference>
<comment type="pathway">
    <text evidence="2">Lipid metabolism; fatty acid beta-oxidation.</text>
</comment>
<evidence type="ECO:0000256" key="6">
    <source>
        <dbReference type="ARBA" id="ARBA00022963"/>
    </source>
</evidence>
<keyword evidence="12" id="KW-0456">Lyase</keyword>
<evidence type="ECO:0000256" key="12">
    <source>
        <dbReference type="ARBA" id="ARBA00023239"/>
    </source>
</evidence>
<comment type="subunit">
    <text evidence="4">Monomer.</text>
</comment>
<dbReference type="InterPro" id="IPR008927">
    <property type="entry name" value="6-PGluconate_DH-like_C_sf"/>
</dbReference>
<dbReference type="InterPro" id="IPR006108">
    <property type="entry name" value="3HC_DH_C"/>
</dbReference>
<comment type="similarity">
    <text evidence="3">In the N-terminal section; belongs to the enoyl-CoA hydratase/isomerase family.</text>
</comment>
<dbReference type="Gene3D" id="1.10.1040.50">
    <property type="match status" value="1"/>
</dbReference>
<evidence type="ECO:0000256" key="10">
    <source>
        <dbReference type="ARBA" id="ARBA00023140"/>
    </source>
</evidence>
<feature type="domain" description="3-hydroxyacyl-CoA dehydrogenase C-terminal" evidence="16">
    <location>
        <begin position="483"/>
        <end position="567"/>
    </location>
</feature>
<name>A0A4R2GTY9_9HYPH</name>
<organism evidence="18 19">
    <name type="scientific">Camelimonas lactis</name>
    <dbReference type="NCBI Taxonomy" id="659006"/>
    <lineage>
        <taxon>Bacteria</taxon>
        <taxon>Pseudomonadati</taxon>
        <taxon>Pseudomonadota</taxon>
        <taxon>Alphaproteobacteria</taxon>
        <taxon>Hyphomicrobiales</taxon>
        <taxon>Chelatococcaceae</taxon>
        <taxon>Camelimonas</taxon>
    </lineage>
</organism>
<dbReference type="EMBL" id="SLWL01000006">
    <property type="protein sequence ID" value="TCO13328.1"/>
    <property type="molecule type" value="Genomic_DNA"/>
</dbReference>
<keyword evidence="13" id="KW-0511">Multifunctional enzyme</keyword>
<evidence type="ECO:0000256" key="9">
    <source>
        <dbReference type="ARBA" id="ARBA00023098"/>
    </source>
</evidence>
<reference evidence="18 19" key="1">
    <citation type="submission" date="2019-03" db="EMBL/GenBank/DDBJ databases">
        <title>Genomic Encyclopedia of Type Strains, Phase IV (KMG-IV): sequencing the most valuable type-strain genomes for metagenomic binning, comparative biology and taxonomic classification.</title>
        <authorList>
            <person name="Goeker M."/>
        </authorList>
    </citation>
    <scope>NUCLEOTIDE SEQUENCE [LARGE SCALE GENOMIC DNA]</scope>
    <source>
        <strain evidence="18 19">DSM 22958</strain>
    </source>
</reference>
<dbReference type="FunFam" id="1.10.1040.50:FF:000006">
    <property type="entry name" value="Peroxisomal bifunctional enzyme"/>
    <property type="match status" value="1"/>
</dbReference>
<dbReference type="Proteomes" id="UP000294881">
    <property type="component" value="Unassembled WGS sequence"/>
</dbReference>
<evidence type="ECO:0000256" key="3">
    <source>
        <dbReference type="ARBA" id="ARBA00008750"/>
    </source>
</evidence>
<evidence type="ECO:0000256" key="8">
    <source>
        <dbReference type="ARBA" id="ARBA00023027"/>
    </source>
</evidence>
<gene>
    <name evidence="18" type="ORF">EV666_10638</name>
</gene>
<evidence type="ECO:0000256" key="15">
    <source>
        <dbReference type="RuleBase" id="RU003707"/>
    </source>
</evidence>
<evidence type="ECO:0000256" key="2">
    <source>
        <dbReference type="ARBA" id="ARBA00005005"/>
    </source>
</evidence>
<dbReference type="InterPro" id="IPR018376">
    <property type="entry name" value="Enoyl-CoA_hyd/isom_CS"/>
</dbReference>
<dbReference type="Gene3D" id="3.90.226.10">
    <property type="entry name" value="2-enoyl-CoA Hydratase, Chain A, domain 1"/>
    <property type="match status" value="1"/>
</dbReference>
<dbReference type="UniPathway" id="UPA00659"/>
<dbReference type="GO" id="GO:0004300">
    <property type="term" value="F:enoyl-CoA hydratase activity"/>
    <property type="evidence" value="ECO:0007669"/>
    <property type="project" value="UniProtKB-ARBA"/>
</dbReference>
<sequence>MAAINKVTDLTLDGDVAVITLNSPPVNALSAPVRNGLFDAFTAAVNDPAARAIVLICDGRTFIAGADISEFGKGPSGKPLQDVQALMENSPKPVVAAIHGTALGGGFEVALTAHYRVAVPSAKVGLPEVKLGLLPGAGGTQRLPRLVGPEVALQYLTSGDFISSDVALKSGLVDELVEEGKLRDGAVAFARKLVAQNRPLKKVRDLQDKVEAARGKPEIFADFRKANARRFRGFDAPEANIKCVEAAVNLPFDEGMREERRLFEGLMSGSQSAAQRYIFFAERQAAKIPDVPEDTPVLPIRKVGVIGAGTMGGGISMNFLSAGIPVTIVEMQKEALDRGVGIMRKNYENTAKKGRLTQADVEKRMGLLTPSLDLNDLADCDMVIEAVYENMDIKKEVFAKLDAIVRQGAILASNTSYLDVNEIASATKRPEWVIGTHFFSPANVMKLLEIVRGDRTAKDVIATVMKLSKKIGKAPVLVGVCHGFVGNRMLAQRQREANKLVLEGAMPWDIDRVLYDFGFPMGPFAMSDLAGLDIGWSKDTSSSSTLREVLCEMDRRGQKNGRGFYDYDEKRNATPSAEVEKVILDFAKKQGIERRKISDEEILERCIYPMINEGAKILEEGKAIRGSDVDIVWINGYGWPVYRGGPMFYGDLIGADKVLAKMKEFQQKHGDDFKPSALLEKVAAEGKKLHQL</sequence>
<dbReference type="GO" id="GO:0070403">
    <property type="term" value="F:NAD+ binding"/>
    <property type="evidence" value="ECO:0007669"/>
    <property type="project" value="InterPro"/>
</dbReference>
<comment type="caution">
    <text evidence="18">The sequence shown here is derived from an EMBL/GenBank/DDBJ whole genome shotgun (WGS) entry which is preliminary data.</text>
</comment>
<evidence type="ECO:0000256" key="7">
    <source>
        <dbReference type="ARBA" id="ARBA00023002"/>
    </source>
</evidence>
<keyword evidence="11" id="KW-0413">Isomerase</keyword>
<dbReference type="PANTHER" id="PTHR23309">
    <property type="entry name" value="3-HYDROXYACYL-COA DEHYROGENASE"/>
    <property type="match status" value="1"/>
</dbReference>
<evidence type="ECO:0000259" key="16">
    <source>
        <dbReference type="Pfam" id="PF00725"/>
    </source>
</evidence>
<dbReference type="PROSITE" id="PS00166">
    <property type="entry name" value="ENOYL_COA_HYDRATASE"/>
    <property type="match status" value="1"/>
</dbReference>
<dbReference type="FunFam" id="3.40.50.720:FF:000009">
    <property type="entry name" value="Fatty oxidation complex, alpha subunit"/>
    <property type="match status" value="1"/>
</dbReference>
<dbReference type="GO" id="GO:0006635">
    <property type="term" value="P:fatty acid beta-oxidation"/>
    <property type="evidence" value="ECO:0007669"/>
    <property type="project" value="UniProtKB-UniPathway"/>
</dbReference>
<dbReference type="AlphaFoldDB" id="A0A4R2GTY9"/>
<dbReference type="InterPro" id="IPR001753">
    <property type="entry name" value="Enoyl-CoA_hydra/iso"/>
</dbReference>
<keyword evidence="19" id="KW-1185">Reference proteome</keyword>
<dbReference type="InterPro" id="IPR036291">
    <property type="entry name" value="NAD(P)-bd_dom_sf"/>
</dbReference>
<evidence type="ECO:0000256" key="5">
    <source>
        <dbReference type="ARBA" id="ARBA00022832"/>
    </source>
</evidence>
<keyword evidence="9" id="KW-0443">Lipid metabolism</keyword>
<dbReference type="PANTHER" id="PTHR23309:SF49">
    <property type="entry name" value="PEROXISOMAL BIFUNCTIONAL ENZYME"/>
    <property type="match status" value="1"/>
</dbReference>
<keyword evidence="5" id="KW-0276">Fatty acid metabolism</keyword>
<evidence type="ECO:0000313" key="18">
    <source>
        <dbReference type="EMBL" id="TCO13328.1"/>
    </source>
</evidence>
<proteinExistence type="inferred from homology"/>
<dbReference type="OrthoDB" id="9771883at2"/>
<comment type="similarity">
    <text evidence="15">Belongs to the enoyl-CoA hydratase/isomerase family.</text>
</comment>
<protein>
    <submittedName>
        <fullName evidence="18">3-hydroxyacyl-CoA dehydrogenase</fullName>
    </submittedName>
</protein>
<evidence type="ECO:0000259" key="17">
    <source>
        <dbReference type="Pfam" id="PF02737"/>
    </source>
</evidence>
<dbReference type="Pfam" id="PF00378">
    <property type="entry name" value="ECH_1"/>
    <property type="match status" value="1"/>
</dbReference>
<dbReference type="InterPro" id="IPR006176">
    <property type="entry name" value="3-OHacyl-CoA_DH_NAD-bd"/>
</dbReference>
<evidence type="ECO:0000256" key="14">
    <source>
        <dbReference type="ARBA" id="ARBA00049556"/>
    </source>
</evidence>
<keyword evidence="10" id="KW-0576">Peroxisome</keyword>
<evidence type="ECO:0000256" key="4">
    <source>
        <dbReference type="ARBA" id="ARBA00011245"/>
    </source>
</evidence>
<dbReference type="GO" id="GO:0016853">
    <property type="term" value="F:isomerase activity"/>
    <property type="evidence" value="ECO:0007669"/>
    <property type="project" value="UniProtKB-KW"/>
</dbReference>
<dbReference type="Pfam" id="PF00725">
    <property type="entry name" value="3HCDH"/>
    <property type="match status" value="2"/>
</dbReference>
<dbReference type="InterPro" id="IPR029045">
    <property type="entry name" value="ClpP/crotonase-like_dom_sf"/>
</dbReference>
<evidence type="ECO:0000256" key="11">
    <source>
        <dbReference type="ARBA" id="ARBA00023235"/>
    </source>
</evidence>
<comment type="catalytic activity">
    <reaction evidence="14">
        <text>a (3S)-3-hydroxyacyl-CoA + NAD(+) = a 3-oxoacyl-CoA + NADH + H(+)</text>
        <dbReference type="Rhea" id="RHEA:22432"/>
        <dbReference type="ChEBI" id="CHEBI:15378"/>
        <dbReference type="ChEBI" id="CHEBI:57318"/>
        <dbReference type="ChEBI" id="CHEBI:57540"/>
        <dbReference type="ChEBI" id="CHEBI:57945"/>
        <dbReference type="ChEBI" id="CHEBI:90726"/>
        <dbReference type="EC" id="1.1.1.35"/>
    </reaction>
</comment>
<accession>A0A4R2GTY9</accession>
<feature type="domain" description="3-hydroxyacyl-CoA dehydrogenase NAD binding" evidence="17">
    <location>
        <begin position="302"/>
        <end position="479"/>
    </location>
</feature>
<comment type="subcellular location">
    <subcellularLocation>
        <location evidence="1">Peroxisome</location>
    </subcellularLocation>
</comment>